<comment type="function">
    <text evidence="3">Required for mitochondrial cytochrome c oxidase (COX) assembly and respiration.</text>
</comment>
<accession>A0A854QHS9</accession>
<feature type="transmembrane region" description="Helical" evidence="4">
    <location>
        <begin position="16"/>
        <end position="35"/>
    </location>
</feature>
<keyword evidence="3" id="KW-0143">Chaperone</keyword>
<comment type="similarity">
    <text evidence="1 3">Belongs to the CMC family.</text>
</comment>
<keyword evidence="3" id="KW-0999">Mitochondrion inner membrane</keyword>
<dbReference type="GO" id="GO:0005743">
    <property type="term" value="C:mitochondrial inner membrane"/>
    <property type="evidence" value="ECO:0007669"/>
    <property type="project" value="UniProtKB-SubCell"/>
</dbReference>
<dbReference type="OrthoDB" id="532630at2759"/>
<gene>
    <name evidence="5" type="ORF">C361_03944</name>
</gene>
<evidence type="ECO:0000313" key="6">
    <source>
        <dbReference type="Proteomes" id="UP000199727"/>
    </source>
</evidence>
<organism evidence="5 6">
    <name type="scientific">Cryptococcus neoformans Tu259-1</name>
    <dbReference type="NCBI Taxonomy" id="1230072"/>
    <lineage>
        <taxon>Eukaryota</taxon>
        <taxon>Fungi</taxon>
        <taxon>Dikarya</taxon>
        <taxon>Basidiomycota</taxon>
        <taxon>Agaricomycotina</taxon>
        <taxon>Tremellomycetes</taxon>
        <taxon>Tremellales</taxon>
        <taxon>Cryptococcaceae</taxon>
        <taxon>Cryptococcus</taxon>
        <taxon>Cryptococcus neoformans species complex</taxon>
    </lineage>
</organism>
<keyword evidence="2" id="KW-1015">Disulfide bond</keyword>
<keyword evidence="3" id="KW-0496">Mitochondrion</keyword>
<dbReference type="Pfam" id="PF08583">
    <property type="entry name" value="Cmc1"/>
    <property type="match status" value="1"/>
</dbReference>
<proteinExistence type="inferred from homology"/>
<evidence type="ECO:0000313" key="5">
    <source>
        <dbReference type="EMBL" id="OXG19884.1"/>
    </source>
</evidence>
<evidence type="ECO:0000256" key="2">
    <source>
        <dbReference type="ARBA" id="ARBA00023157"/>
    </source>
</evidence>
<evidence type="ECO:0000256" key="3">
    <source>
        <dbReference type="RuleBase" id="RU364104"/>
    </source>
</evidence>
<sequence length="118" mass="13520">MNFTVFHLFIYSRNPVFIHLFSFTLAGTYAMHAFLGNPDRQLVCAEFIQALEECHSRGYLARLVGVCNDQKAALGACLRKERLERTERNRDAAKERTAKKKAVWEALEREKAEEAGKV</sequence>
<reference evidence="5 6" key="1">
    <citation type="submission" date="2017-06" db="EMBL/GenBank/DDBJ databases">
        <title>Global population genomics of the pathogenic fungus Cryptococcus neoformans var. grubii.</title>
        <authorList>
            <person name="Cuomo C."/>
            <person name="Litvintseva A."/>
            <person name="Chen Y."/>
            <person name="Young S."/>
            <person name="Zeng Q."/>
            <person name="Chapman S."/>
            <person name="Gujja S."/>
            <person name="Saif S."/>
            <person name="Birren B."/>
        </authorList>
    </citation>
    <scope>NUCLEOTIDE SEQUENCE [LARGE SCALE GENOMIC DNA]</scope>
    <source>
        <strain evidence="5 6">Tu259-1</strain>
    </source>
</reference>
<protein>
    <recommendedName>
        <fullName evidence="3">COX assembly mitochondrial protein</fullName>
    </recommendedName>
</protein>
<comment type="caution">
    <text evidence="5">The sequence shown here is derived from an EMBL/GenBank/DDBJ whole genome shotgun (WGS) entry which is preliminary data.</text>
</comment>
<evidence type="ECO:0000256" key="1">
    <source>
        <dbReference type="ARBA" id="ARBA00007347"/>
    </source>
</evidence>
<evidence type="ECO:0000256" key="4">
    <source>
        <dbReference type="SAM" id="Phobius"/>
    </source>
</evidence>
<keyword evidence="4" id="KW-1133">Transmembrane helix</keyword>
<dbReference type="Proteomes" id="UP000199727">
    <property type="component" value="Unassembled WGS sequence"/>
</dbReference>
<name>A0A854QHS9_CRYNE</name>
<comment type="subcellular location">
    <subcellularLocation>
        <location evidence="3">Mitochondrion inner membrane</location>
    </subcellularLocation>
</comment>
<dbReference type="AlphaFoldDB" id="A0A854QHS9"/>
<dbReference type="EMBL" id="AMKT01000049">
    <property type="protein sequence ID" value="OXG19884.1"/>
    <property type="molecule type" value="Genomic_DNA"/>
</dbReference>
<keyword evidence="4" id="KW-0472">Membrane</keyword>
<keyword evidence="4" id="KW-0812">Transmembrane</keyword>
<dbReference type="InterPro" id="IPR013892">
    <property type="entry name" value="Cyt_c_biogenesis_Cmc1-like"/>
</dbReference>